<comment type="caution">
    <text evidence="2">The sequence shown here is derived from an EMBL/GenBank/DDBJ whole genome shotgun (WGS) entry which is preliminary data.</text>
</comment>
<feature type="transmembrane region" description="Helical" evidence="1">
    <location>
        <begin position="213"/>
        <end position="236"/>
    </location>
</feature>
<accession>A0ABU9XPK2</accession>
<evidence type="ECO:0000313" key="3">
    <source>
        <dbReference type="Proteomes" id="UP001404104"/>
    </source>
</evidence>
<protein>
    <submittedName>
        <fullName evidence="2">Uncharacterized protein</fullName>
    </submittedName>
</protein>
<keyword evidence="1" id="KW-0812">Transmembrane</keyword>
<feature type="transmembrane region" description="Helical" evidence="1">
    <location>
        <begin position="22"/>
        <end position="40"/>
    </location>
</feature>
<dbReference type="EMBL" id="JBDIMF010000001">
    <property type="protein sequence ID" value="MEN2785750.1"/>
    <property type="molecule type" value="Genomic_DNA"/>
</dbReference>
<feature type="transmembrane region" description="Helical" evidence="1">
    <location>
        <begin position="179"/>
        <end position="201"/>
    </location>
</feature>
<sequence length="267" mass="29273">MIKAFFVNWGGAFRDSWGAARALPWLVALMIGIEFAQHMVELQVGFFSPDSAVRKAAGATPIRMAFAWPKMLILYAVGFMAMRYYITGDARDAVRPTRSALRRYVWVVLFQLVPAALSIHSELVVGVAGGGRDQALLMRTVVGLGQQVLEPLLFLWFVSAAMGTDRYGPISSAKTTRFLYLWALPVMFLMRVPLGLLHQMLHRWSIGQAPAVQYLLLTLDAVVVGVLALALPAVQVRIARFIVARRGAAAWETPACPVGGHRAIAPA</sequence>
<feature type="transmembrane region" description="Helical" evidence="1">
    <location>
        <begin position="106"/>
        <end position="128"/>
    </location>
</feature>
<dbReference type="Proteomes" id="UP001404104">
    <property type="component" value="Unassembled WGS sequence"/>
</dbReference>
<organism evidence="2 3">
    <name type="scientific">Sphingomonas qilianensis</name>
    <dbReference type="NCBI Taxonomy" id="1736690"/>
    <lineage>
        <taxon>Bacteria</taxon>
        <taxon>Pseudomonadati</taxon>
        <taxon>Pseudomonadota</taxon>
        <taxon>Alphaproteobacteria</taxon>
        <taxon>Sphingomonadales</taxon>
        <taxon>Sphingomonadaceae</taxon>
        <taxon>Sphingomonas</taxon>
    </lineage>
</organism>
<name>A0ABU9XPK2_9SPHN</name>
<keyword evidence="1" id="KW-0472">Membrane</keyword>
<evidence type="ECO:0000313" key="2">
    <source>
        <dbReference type="EMBL" id="MEN2785750.1"/>
    </source>
</evidence>
<reference evidence="2 3" key="1">
    <citation type="submission" date="2024-05" db="EMBL/GenBank/DDBJ databases">
        <authorList>
            <person name="Liu Q."/>
            <person name="Xin Y.-H."/>
        </authorList>
    </citation>
    <scope>NUCLEOTIDE SEQUENCE [LARGE SCALE GENOMIC DNA]</scope>
    <source>
        <strain evidence="2 3">CGMCC 1.15349</strain>
    </source>
</reference>
<keyword evidence="3" id="KW-1185">Reference proteome</keyword>
<gene>
    <name evidence="2" type="ORF">ABC969_04875</name>
</gene>
<dbReference type="RefSeq" id="WP_345863357.1">
    <property type="nucleotide sequence ID" value="NZ_JBDIMF010000001.1"/>
</dbReference>
<evidence type="ECO:0000256" key="1">
    <source>
        <dbReference type="SAM" id="Phobius"/>
    </source>
</evidence>
<proteinExistence type="predicted"/>
<feature type="transmembrane region" description="Helical" evidence="1">
    <location>
        <begin position="67"/>
        <end position="86"/>
    </location>
</feature>
<keyword evidence="1" id="KW-1133">Transmembrane helix</keyword>